<comment type="subcellular location">
    <subcellularLocation>
        <location evidence="1">Cell membrane</location>
        <topology evidence="1">Multi-pass membrane protein</topology>
    </subcellularLocation>
</comment>
<feature type="transmembrane region" description="Helical" evidence="7">
    <location>
        <begin position="55"/>
        <end position="72"/>
    </location>
</feature>
<evidence type="ECO:0000256" key="2">
    <source>
        <dbReference type="ARBA" id="ARBA00022475"/>
    </source>
</evidence>
<dbReference type="GeneID" id="111125251"/>
<keyword evidence="2" id="KW-1003">Cell membrane</keyword>
<sequence length="422" mass="48680">MFIYPNTTSSAPFQPKEEVTDNVLLAFGIPIFLANLLGIIVVWQSTKLPFQIRLLTLNMSYADGGIGLFMLFPRRWLYQECNIRKYLLEIMGTSSFLTITAFNVDRCLIIFYAIHYTMFITKSRIFTVCVVIWIFSLLIVYLLYSNEELETLGFSCEEAFTGYLRTTNIIGHIVRTIIIIMNVIIMIVLCLYLRNRMKVMSHTGSQQFKTKHWDYQVVTVKKILLITMFFTILYTPYMICQLFVSTHIQTRSDFILKALSALASMLNSFINPFLYIFRFKECRFQLKLLFCRWNKSLIEETERERKQSFASYTIDDSMKLRLQAIHNNALKIQNSETLKMKLQAIEGKDSGTSKSILPPLEATVSRTRPSSVKSVTFAVQGKESETTPSKVSISGVFSKTLENGDSTETDNFEQEDTVLQTF</sequence>
<dbReference type="SUPFAM" id="SSF81321">
    <property type="entry name" value="Family A G protein-coupled receptor-like"/>
    <property type="match status" value="1"/>
</dbReference>
<comment type="similarity">
    <text evidence="6">Belongs to the G-protein coupled receptor 1 family.</text>
</comment>
<dbReference type="PRINTS" id="PR00237">
    <property type="entry name" value="GPCRRHODOPSN"/>
</dbReference>
<dbReference type="Gene3D" id="1.20.1070.10">
    <property type="entry name" value="Rhodopsin 7-helix transmembrane proteins"/>
    <property type="match status" value="1"/>
</dbReference>
<organism evidence="9 10">
    <name type="scientific">Crassostrea virginica</name>
    <name type="common">Eastern oyster</name>
    <dbReference type="NCBI Taxonomy" id="6565"/>
    <lineage>
        <taxon>Eukaryota</taxon>
        <taxon>Metazoa</taxon>
        <taxon>Spiralia</taxon>
        <taxon>Lophotrochozoa</taxon>
        <taxon>Mollusca</taxon>
        <taxon>Bivalvia</taxon>
        <taxon>Autobranchia</taxon>
        <taxon>Pteriomorphia</taxon>
        <taxon>Ostreida</taxon>
        <taxon>Ostreoidea</taxon>
        <taxon>Ostreidae</taxon>
        <taxon>Crassostrea</taxon>
    </lineage>
</organism>
<feature type="transmembrane region" description="Helical" evidence="7">
    <location>
        <begin position="23"/>
        <end position="43"/>
    </location>
</feature>
<evidence type="ECO:0000313" key="9">
    <source>
        <dbReference type="Proteomes" id="UP000694844"/>
    </source>
</evidence>
<reference evidence="10" key="1">
    <citation type="submission" date="2025-08" db="UniProtKB">
        <authorList>
            <consortium name="RefSeq"/>
        </authorList>
    </citation>
    <scope>IDENTIFICATION</scope>
    <source>
        <tissue evidence="10">Whole sample</tissue>
    </source>
</reference>
<accession>A0A8B8D8W1</accession>
<evidence type="ECO:0000256" key="4">
    <source>
        <dbReference type="ARBA" id="ARBA00022989"/>
    </source>
</evidence>
<feature type="transmembrane region" description="Helical" evidence="7">
    <location>
        <begin position="125"/>
        <end position="144"/>
    </location>
</feature>
<proteinExistence type="inferred from homology"/>
<dbReference type="OrthoDB" id="6106438at2759"/>
<evidence type="ECO:0000256" key="3">
    <source>
        <dbReference type="ARBA" id="ARBA00022692"/>
    </source>
</evidence>
<feature type="transmembrane region" description="Helical" evidence="7">
    <location>
        <begin position="254"/>
        <end position="277"/>
    </location>
</feature>
<dbReference type="PROSITE" id="PS50262">
    <property type="entry name" value="G_PROTEIN_RECEP_F1_2"/>
    <property type="match status" value="1"/>
</dbReference>
<keyword evidence="6" id="KW-0297">G-protein coupled receptor</keyword>
<dbReference type="Pfam" id="PF00001">
    <property type="entry name" value="7tm_1"/>
    <property type="match status" value="1"/>
</dbReference>
<feature type="domain" description="G-protein coupled receptors family 1 profile" evidence="8">
    <location>
        <begin position="34"/>
        <end position="275"/>
    </location>
</feature>
<keyword evidence="5 7" id="KW-0472">Membrane</keyword>
<dbReference type="KEGG" id="cvn:111125251"/>
<keyword evidence="9" id="KW-1185">Reference proteome</keyword>
<feature type="transmembrane region" description="Helical" evidence="7">
    <location>
        <begin position="223"/>
        <end position="248"/>
    </location>
</feature>
<keyword evidence="3 6" id="KW-0812">Transmembrane</keyword>
<evidence type="ECO:0000256" key="7">
    <source>
        <dbReference type="SAM" id="Phobius"/>
    </source>
</evidence>
<feature type="transmembrane region" description="Helical" evidence="7">
    <location>
        <begin position="92"/>
        <end position="113"/>
    </location>
</feature>
<evidence type="ECO:0000256" key="6">
    <source>
        <dbReference type="RuleBase" id="RU000688"/>
    </source>
</evidence>
<dbReference type="AlphaFoldDB" id="A0A8B8D8W1"/>
<evidence type="ECO:0000259" key="8">
    <source>
        <dbReference type="PROSITE" id="PS50262"/>
    </source>
</evidence>
<dbReference type="RefSeq" id="XP_022324547.1">
    <property type="nucleotide sequence ID" value="XM_022468839.1"/>
</dbReference>
<dbReference type="CDD" id="cd00637">
    <property type="entry name" value="7tm_classA_rhodopsin-like"/>
    <property type="match status" value="1"/>
</dbReference>
<gene>
    <name evidence="10" type="primary">LOC111125251</name>
</gene>
<evidence type="ECO:0000256" key="5">
    <source>
        <dbReference type="ARBA" id="ARBA00023136"/>
    </source>
</evidence>
<name>A0A8B8D8W1_CRAVI</name>
<dbReference type="PROSITE" id="PS00237">
    <property type="entry name" value="G_PROTEIN_RECEP_F1_1"/>
    <property type="match status" value="1"/>
</dbReference>
<dbReference type="Proteomes" id="UP000694844">
    <property type="component" value="Chromosome 3"/>
</dbReference>
<feature type="transmembrane region" description="Helical" evidence="7">
    <location>
        <begin position="169"/>
        <end position="193"/>
    </location>
</feature>
<dbReference type="InterPro" id="IPR017452">
    <property type="entry name" value="GPCR_Rhodpsn_7TM"/>
</dbReference>
<dbReference type="InterPro" id="IPR000276">
    <property type="entry name" value="GPCR_Rhodpsn"/>
</dbReference>
<dbReference type="PANTHER" id="PTHR22750">
    <property type="entry name" value="G-PROTEIN COUPLED RECEPTOR"/>
    <property type="match status" value="1"/>
</dbReference>
<keyword evidence="6" id="KW-0807">Transducer</keyword>
<keyword evidence="4 7" id="KW-1133">Transmembrane helix</keyword>
<evidence type="ECO:0000313" key="10">
    <source>
        <dbReference type="RefSeq" id="XP_022324547.1"/>
    </source>
</evidence>
<protein>
    <submittedName>
        <fullName evidence="10">Melanopsin-like</fullName>
    </submittedName>
</protein>
<keyword evidence="6" id="KW-0675">Receptor</keyword>
<evidence type="ECO:0000256" key="1">
    <source>
        <dbReference type="ARBA" id="ARBA00004651"/>
    </source>
</evidence>
<dbReference type="GO" id="GO:0004930">
    <property type="term" value="F:G protein-coupled receptor activity"/>
    <property type="evidence" value="ECO:0007669"/>
    <property type="project" value="UniProtKB-KW"/>
</dbReference>
<dbReference type="GO" id="GO:0005886">
    <property type="term" value="C:plasma membrane"/>
    <property type="evidence" value="ECO:0007669"/>
    <property type="project" value="UniProtKB-SubCell"/>
</dbReference>